<dbReference type="GO" id="GO:0005886">
    <property type="term" value="C:plasma membrane"/>
    <property type="evidence" value="ECO:0007669"/>
    <property type="project" value="TreeGrafter"/>
</dbReference>
<dbReference type="Pfam" id="PF13520">
    <property type="entry name" value="AA_permease_2"/>
    <property type="match status" value="1"/>
</dbReference>
<feature type="transmembrane region" description="Helical" evidence="5">
    <location>
        <begin position="189"/>
        <end position="211"/>
    </location>
</feature>
<dbReference type="GO" id="GO:0015171">
    <property type="term" value="F:amino acid transmembrane transporter activity"/>
    <property type="evidence" value="ECO:0007669"/>
    <property type="project" value="TreeGrafter"/>
</dbReference>
<keyword evidence="4 5" id="KW-0472">Membrane</keyword>
<dbReference type="FunFam" id="1.20.1740.10:FF:000010">
    <property type="entry name" value="probable cationic amino acid transporter"/>
    <property type="match status" value="1"/>
</dbReference>
<evidence type="ECO:0000313" key="7">
    <source>
        <dbReference type="EMBL" id="CAI5442786.1"/>
    </source>
</evidence>
<feature type="transmembrane region" description="Helical" evidence="5">
    <location>
        <begin position="266"/>
        <end position="296"/>
    </location>
</feature>
<evidence type="ECO:0000256" key="4">
    <source>
        <dbReference type="ARBA" id="ARBA00023136"/>
    </source>
</evidence>
<comment type="caution">
    <text evidence="7">The sequence shown here is derived from an EMBL/GenBank/DDBJ whole genome shotgun (WGS) entry which is preliminary data.</text>
</comment>
<accession>A0A9P1ICX3</accession>
<dbReference type="InterPro" id="IPR029485">
    <property type="entry name" value="CAT_C"/>
</dbReference>
<evidence type="ECO:0000256" key="3">
    <source>
        <dbReference type="ARBA" id="ARBA00022989"/>
    </source>
</evidence>
<feature type="transmembrane region" description="Helical" evidence="5">
    <location>
        <begin position="510"/>
        <end position="533"/>
    </location>
</feature>
<evidence type="ECO:0000256" key="2">
    <source>
        <dbReference type="ARBA" id="ARBA00022692"/>
    </source>
</evidence>
<comment type="subcellular location">
    <subcellularLocation>
        <location evidence="1">Membrane</location>
        <topology evidence="1">Multi-pass membrane protein</topology>
    </subcellularLocation>
</comment>
<gene>
    <name evidence="7" type="ORF">CAMP_LOCUS5423</name>
</gene>
<feature type="transmembrane region" description="Helical" evidence="5">
    <location>
        <begin position="63"/>
        <end position="83"/>
    </location>
</feature>
<dbReference type="PANTHER" id="PTHR43243">
    <property type="entry name" value="INNER MEMBRANE TRANSPORTER YGJI-RELATED"/>
    <property type="match status" value="1"/>
</dbReference>
<proteinExistence type="predicted"/>
<name>A0A9P1ICX3_9PELO</name>
<feature type="transmembrane region" description="Helical" evidence="5">
    <location>
        <begin position="365"/>
        <end position="386"/>
    </location>
</feature>
<evidence type="ECO:0000256" key="5">
    <source>
        <dbReference type="SAM" id="Phobius"/>
    </source>
</evidence>
<dbReference type="Proteomes" id="UP001152747">
    <property type="component" value="Unassembled WGS sequence"/>
</dbReference>
<evidence type="ECO:0000259" key="6">
    <source>
        <dbReference type="Pfam" id="PF13906"/>
    </source>
</evidence>
<dbReference type="PIRSF" id="PIRSF006060">
    <property type="entry name" value="AA_transporter"/>
    <property type="match status" value="1"/>
</dbReference>
<dbReference type="OrthoDB" id="3900342at2759"/>
<feature type="transmembrane region" description="Helical" evidence="5">
    <location>
        <begin position="392"/>
        <end position="413"/>
    </location>
</feature>
<evidence type="ECO:0000313" key="8">
    <source>
        <dbReference type="Proteomes" id="UP001152747"/>
    </source>
</evidence>
<feature type="transmembrane region" description="Helical" evidence="5">
    <location>
        <begin position="95"/>
        <end position="115"/>
    </location>
</feature>
<feature type="transmembrane region" description="Helical" evidence="5">
    <location>
        <begin position="35"/>
        <end position="57"/>
    </location>
</feature>
<organism evidence="7 8">
    <name type="scientific">Caenorhabditis angaria</name>
    <dbReference type="NCBI Taxonomy" id="860376"/>
    <lineage>
        <taxon>Eukaryota</taxon>
        <taxon>Metazoa</taxon>
        <taxon>Ecdysozoa</taxon>
        <taxon>Nematoda</taxon>
        <taxon>Chromadorea</taxon>
        <taxon>Rhabditida</taxon>
        <taxon>Rhabditina</taxon>
        <taxon>Rhabditomorpha</taxon>
        <taxon>Rhabditoidea</taxon>
        <taxon>Rhabditidae</taxon>
        <taxon>Peloderinae</taxon>
        <taxon>Caenorhabditis</taxon>
    </lineage>
</organism>
<feature type="transmembrane region" description="Helical" evidence="5">
    <location>
        <begin position="450"/>
        <end position="468"/>
    </location>
</feature>
<feature type="transmembrane region" description="Helical" evidence="5">
    <location>
        <begin position="162"/>
        <end position="182"/>
    </location>
</feature>
<feature type="transmembrane region" description="Helical" evidence="5">
    <location>
        <begin position="316"/>
        <end position="344"/>
    </location>
</feature>
<dbReference type="InterPro" id="IPR002293">
    <property type="entry name" value="AA/rel_permease1"/>
</dbReference>
<dbReference type="Gene3D" id="1.20.1740.10">
    <property type="entry name" value="Amino acid/polyamine transporter I"/>
    <property type="match status" value="1"/>
</dbReference>
<dbReference type="EMBL" id="CANHGI010000002">
    <property type="protein sequence ID" value="CAI5442786.1"/>
    <property type="molecule type" value="Genomic_DNA"/>
</dbReference>
<feature type="domain" description="Cationic amino acid transporter C-terminal" evidence="6">
    <location>
        <begin position="509"/>
        <end position="558"/>
    </location>
</feature>
<keyword evidence="3 5" id="KW-1133">Transmembrane helix</keyword>
<protein>
    <recommendedName>
        <fullName evidence="6">Cationic amino acid transporter C-terminal domain-containing protein</fullName>
    </recommendedName>
</protein>
<feature type="transmembrane region" description="Helical" evidence="5">
    <location>
        <begin position="480"/>
        <end position="498"/>
    </location>
</feature>
<keyword evidence="8" id="KW-1185">Reference proteome</keyword>
<dbReference type="PANTHER" id="PTHR43243:SF18">
    <property type="entry name" value="CATIONIC AMINO ACID TRANSPORTER C-TERMINAL DOMAIN-CONTAINING PROTEIN"/>
    <property type="match status" value="1"/>
</dbReference>
<dbReference type="Pfam" id="PF13906">
    <property type="entry name" value="AA_permease_C"/>
    <property type="match status" value="1"/>
</dbReference>
<keyword evidence="2 5" id="KW-0812">Transmembrane</keyword>
<sequence length="587" mass="64962">MARVPFWSAITRRKTFEGGSHLTSNLKRCLTLSDVTFLALGQMLGAGIYILTGSVIHNQAGPSIVLSFMLAGFAALLSAFSYAEFGARFPRAGSAYTYTYISFGELWAFIVGWTIPLEYMIGNAAVARSWSAYFDNLLGNWFENKTLELVGDYWQPGSFFSIYPDILSFFLVIICSCIIAVGSKASANFNTLFAIINIAVVLIVIVFGLTYADFDNWTGTSEDGISNFLPFGWTGTLTGAATCFFAYVGFEVLASAGEEVQNPQRTIPLATFLSIGIIMILYILVSSTLTLMIPYYEVHVTAPFTEAFNMKGAHVIKYIIAIGALVGLTNNLVTGIFVLPRTIYAMADDGLIFSFLAKINEKSAVPLNAIIVFTIINAIMALVFDIQSLVEFLSIGTLFAYSFVSASVLVLRYQSAPIDNDEKRQDEGGTLNGWIPFRNFWESLPNGRSVSIAVTLLIVAYFWLAFTFRLEYHLTTAGQISIGINVFIILVIFLFILGHKQNSLELRSKVPFLPFTPCLSLFVNVFMMTYLAYSTWIRLFGWMAIGLFIYFTYGIHSSKEAKRIVSIGEVRSSSTFPMKNRVSAATN</sequence>
<evidence type="ECO:0000256" key="1">
    <source>
        <dbReference type="ARBA" id="ARBA00004141"/>
    </source>
</evidence>
<dbReference type="AlphaFoldDB" id="A0A9P1ICX3"/>
<reference evidence="7" key="1">
    <citation type="submission" date="2022-11" db="EMBL/GenBank/DDBJ databases">
        <authorList>
            <person name="Kikuchi T."/>
        </authorList>
    </citation>
    <scope>NUCLEOTIDE SEQUENCE</scope>
    <source>
        <strain evidence="7">PS1010</strain>
    </source>
</reference>
<feature type="transmembrane region" description="Helical" evidence="5">
    <location>
        <begin position="231"/>
        <end position="254"/>
    </location>
</feature>
<feature type="transmembrane region" description="Helical" evidence="5">
    <location>
        <begin position="539"/>
        <end position="556"/>
    </location>
</feature>